<dbReference type="OrthoDB" id="3216283at2"/>
<dbReference type="CDD" id="cd19088">
    <property type="entry name" value="AKR_AKR13B1"/>
    <property type="match status" value="1"/>
</dbReference>
<keyword evidence="4" id="KW-1185">Reference proteome</keyword>
<comment type="caution">
    <text evidence="3">The sequence shown here is derived from an EMBL/GenBank/DDBJ whole genome shotgun (WGS) entry which is preliminary data.</text>
</comment>
<dbReference type="AlphaFoldDB" id="A0A6N7YRG5"/>
<dbReference type="GO" id="GO:0005829">
    <property type="term" value="C:cytosol"/>
    <property type="evidence" value="ECO:0007669"/>
    <property type="project" value="TreeGrafter"/>
</dbReference>
<dbReference type="RefSeq" id="WP_154756709.1">
    <property type="nucleotide sequence ID" value="NZ_WMBA01000012.1"/>
</dbReference>
<keyword evidence="1" id="KW-0560">Oxidoreductase</keyword>
<dbReference type="InterPro" id="IPR020471">
    <property type="entry name" value="AKR"/>
</dbReference>
<evidence type="ECO:0000256" key="1">
    <source>
        <dbReference type="ARBA" id="ARBA00023002"/>
    </source>
</evidence>
<gene>
    <name evidence="3" type="ORF">GKO32_10995</name>
</gene>
<dbReference type="Pfam" id="PF00248">
    <property type="entry name" value="Aldo_ket_red"/>
    <property type="match status" value="1"/>
</dbReference>
<protein>
    <submittedName>
        <fullName evidence="3">Aldo/keto reductase</fullName>
    </submittedName>
</protein>
<dbReference type="EMBL" id="WMBA01000012">
    <property type="protein sequence ID" value="MTD54498.1"/>
    <property type="molecule type" value="Genomic_DNA"/>
</dbReference>
<organism evidence="3 4">
    <name type="scientific">Amycolatopsis pithecellobii</name>
    <dbReference type="NCBI Taxonomy" id="664692"/>
    <lineage>
        <taxon>Bacteria</taxon>
        <taxon>Bacillati</taxon>
        <taxon>Actinomycetota</taxon>
        <taxon>Actinomycetes</taxon>
        <taxon>Pseudonocardiales</taxon>
        <taxon>Pseudonocardiaceae</taxon>
        <taxon>Amycolatopsis</taxon>
    </lineage>
</organism>
<dbReference type="Gene3D" id="3.20.20.100">
    <property type="entry name" value="NADP-dependent oxidoreductase domain"/>
    <property type="match status" value="1"/>
</dbReference>
<dbReference type="InterPro" id="IPR050523">
    <property type="entry name" value="AKR_Detox_Biosynth"/>
</dbReference>
<dbReference type="InterPro" id="IPR036812">
    <property type="entry name" value="NAD(P)_OxRdtase_dom_sf"/>
</dbReference>
<dbReference type="PANTHER" id="PTHR43364:SF4">
    <property type="entry name" value="NAD(P)-LINKED OXIDOREDUCTASE SUPERFAMILY PROTEIN"/>
    <property type="match status" value="1"/>
</dbReference>
<feature type="domain" description="NADP-dependent oxidoreductase" evidence="2">
    <location>
        <begin position="13"/>
        <end position="288"/>
    </location>
</feature>
<sequence length="298" mass="31158">MSTTTLAGRSVARIGFGAMQLAEAPGRQAVDEQVAVRILRLAVERGINHIDTAQFYGDGTANARIRAALHPYPDDLLLVSKVGAKHGENGAPALAQRPEELRASVEANLATLGAEQLAVVNLRRADNPPGVVAEGDQLVDIDSQLAELIALRDEGKIGAIGLSAVNAAQLEHALPAGIACVQNAYSVLDRGAEPVLELCRKHDVAWVPYFPLGSAFPGAPNVADQPAVRAAADAIGVTPTQIALAWLLARYERTLLIAGTANPDHLAENIAAGDLELDADTIAELDGIGAESVSYFHG</sequence>
<evidence type="ECO:0000313" key="3">
    <source>
        <dbReference type="EMBL" id="MTD54498.1"/>
    </source>
</evidence>
<evidence type="ECO:0000259" key="2">
    <source>
        <dbReference type="Pfam" id="PF00248"/>
    </source>
</evidence>
<dbReference type="InterPro" id="IPR023210">
    <property type="entry name" value="NADP_OxRdtase_dom"/>
</dbReference>
<evidence type="ECO:0000313" key="4">
    <source>
        <dbReference type="Proteomes" id="UP000440096"/>
    </source>
</evidence>
<proteinExistence type="predicted"/>
<name>A0A6N7YRG5_9PSEU</name>
<dbReference type="Proteomes" id="UP000440096">
    <property type="component" value="Unassembled WGS sequence"/>
</dbReference>
<reference evidence="3 4" key="1">
    <citation type="submission" date="2019-11" db="EMBL/GenBank/DDBJ databases">
        <title>Draft genome of Amycolatopsis RM579.</title>
        <authorList>
            <person name="Duangmal K."/>
            <person name="Mingma R."/>
        </authorList>
    </citation>
    <scope>NUCLEOTIDE SEQUENCE [LARGE SCALE GENOMIC DNA]</scope>
    <source>
        <strain evidence="3 4">RM579</strain>
    </source>
</reference>
<dbReference type="SUPFAM" id="SSF51430">
    <property type="entry name" value="NAD(P)-linked oxidoreductase"/>
    <property type="match status" value="1"/>
</dbReference>
<dbReference type="GO" id="GO:0016491">
    <property type="term" value="F:oxidoreductase activity"/>
    <property type="evidence" value="ECO:0007669"/>
    <property type="project" value="UniProtKB-KW"/>
</dbReference>
<accession>A0A6N7YRG5</accession>
<dbReference type="PRINTS" id="PR00069">
    <property type="entry name" value="ALDKETRDTASE"/>
</dbReference>
<dbReference type="PANTHER" id="PTHR43364">
    <property type="entry name" value="NADH-SPECIFIC METHYLGLYOXAL REDUCTASE-RELATED"/>
    <property type="match status" value="1"/>
</dbReference>